<feature type="compositionally biased region" description="Acidic residues" evidence="1">
    <location>
        <begin position="241"/>
        <end position="256"/>
    </location>
</feature>
<organism evidence="2 3">
    <name type="scientific">Acanthoscelides obtectus</name>
    <name type="common">Bean weevil</name>
    <name type="synonym">Bruchus obtectus</name>
    <dbReference type="NCBI Taxonomy" id="200917"/>
    <lineage>
        <taxon>Eukaryota</taxon>
        <taxon>Metazoa</taxon>
        <taxon>Ecdysozoa</taxon>
        <taxon>Arthropoda</taxon>
        <taxon>Hexapoda</taxon>
        <taxon>Insecta</taxon>
        <taxon>Pterygota</taxon>
        <taxon>Neoptera</taxon>
        <taxon>Endopterygota</taxon>
        <taxon>Coleoptera</taxon>
        <taxon>Polyphaga</taxon>
        <taxon>Cucujiformia</taxon>
        <taxon>Chrysomeloidea</taxon>
        <taxon>Chrysomelidae</taxon>
        <taxon>Bruchinae</taxon>
        <taxon>Bruchini</taxon>
        <taxon>Acanthoscelides</taxon>
    </lineage>
</organism>
<gene>
    <name evidence="2" type="ORF">ACAOBT_LOCUS16534</name>
</gene>
<reference evidence="2" key="1">
    <citation type="submission" date="2022-03" db="EMBL/GenBank/DDBJ databases">
        <authorList>
            <person name="Sayadi A."/>
        </authorList>
    </citation>
    <scope>NUCLEOTIDE SEQUENCE</scope>
</reference>
<feature type="region of interest" description="Disordered" evidence="1">
    <location>
        <begin position="236"/>
        <end position="257"/>
    </location>
</feature>
<dbReference type="Proteomes" id="UP001152888">
    <property type="component" value="Unassembled WGS sequence"/>
</dbReference>
<dbReference type="EMBL" id="CAKOFQ010006972">
    <property type="protein sequence ID" value="CAH1985205.1"/>
    <property type="molecule type" value="Genomic_DNA"/>
</dbReference>
<feature type="region of interest" description="Disordered" evidence="1">
    <location>
        <begin position="343"/>
        <end position="398"/>
    </location>
</feature>
<evidence type="ECO:0000313" key="2">
    <source>
        <dbReference type="EMBL" id="CAH1985205.1"/>
    </source>
</evidence>
<evidence type="ECO:0000313" key="3">
    <source>
        <dbReference type="Proteomes" id="UP001152888"/>
    </source>
</evidence>
<sequence>MDLKVDNESLTYIDKACQVFANRISNDILHILCNEDNILPVLEVEIKQLEYLITSYMEDDRFSTVNFQKIHSRLGSLVGQKLCNNIKEEARVFLCSKIENVLDVITKSVDCFSSDDEGHNFMECSENRKPTMYKKQLICLIHYVLSVLSQNLEVKSNAKAENCYKEWEEAEACSCIYHTRRSKKNSLSRNGSFKNSARAFSKNDVDGRLARKLYYDETDCDQNIVKNGPSVSLNTVKDVDISSDEDEKSDEEDDLDLFYTPPSSPSFFDDSSDSEDEFNDTQLPKYDCFIESDFPTKLDCDVFNAICYADITLDKEKYPNTYKWFHSISLYSKEERERWPNLKDQKMTPHSPSPPLNSSHCTDSPKSSTTSRNWLRITGANSPKTALRSSPSRFEVIK</sequence>
<keyword evidence="3" id="KW-1185">Reference proteome</keyword>
<dbReference type="AlphaFoldDB" id="A0A9P0KVP6"/>
<name>A0A9P0KVP6_ACAOB</name>
<accession>A0A9P0KVP6</accession>
<protein>
    <submittedName>
        <fullName evidence="2">Uncharacterized protein</fullName>
    </submittedName>
</protein>
<comment type="caution">
    <text evidence="2">The sequence shown here is derived from an EMBL/GenBank/DDBJ whole genome shotgun (WGS) entry which is preliminary data.</text>
</comment>
<evidence type="ECO:0000256" key="1">
    <source>
        <dbReference type="SAM" id="MobiDB-lite"/>
    </source>
</evidence>
<proteinExistence type="predicted"/>
<feature type="compositionally biased region" description="Polar residues" evidence="1">
    <location>
        <begin position="361"/>
        <end position="392"/>
    </location>
</feature>
<dbReference type="OrthoDB" id="7446186at2759"/>